<dbReference type="AlphaFoldDB" id="A0A1N7SLU7"/>
<accession>A0A1N7SLU7</accession>
<organism evidence="1 2">
    <name type="scientific">Paraburkholderia ribeironis</name>
    <dbReference type="NCBI Taxonomy" id="1247936"/>
    <lineage>
        <taxon>Bacteria</taxon>
        <taxon>Pseudomonadati</taxon>
        <taxon>Pseudomonadota</taxon>
        <taxon>Betaproteobacteria</taxon>
        <taxon>Burkholderiales</taxon>
        <taxon>Burkholderiaceae</taxon>
        <taxon>Paraburkholderia</taxon>
    </lineage>
</organism>
<proteinExistence type="predicted"/>
<gene>
    <name evidence="1" type="ORF">BN2475_960002</name>
</gene>
<name>A0A1N7SLU7_9BURK</name>
<reference evidence="1 2" key="1">
    <citation type="submission" date="2016-12" db="EMBL/GenBank/DDBJ databases">
        <authorList>
            <person name="Song W.-J."/>
            <person name="Kurnit D.M."/>
        </authorList>
    </citation>
    <scope>NUCLEOTIDE SEQUENCE [LARGE SCALE GENOMIC DNA]</scope>
    <source>
        <strain evidence="1 2">STM7296</strain>
    </source>
</reference>
<dbReference type="EMBL" id="CYGX02000096">
    <property type="protein sequence ID" value="SIT48338.1"/>
    <property type="molecule type" value="Genomic_DNA"/>
</dbReference>
<evidence type="ECO:0000313" key="2">
    <source>
        <dbReference type="Proteomes" id="UP000187012"/>
    </source>
</evidence>
<sequence length="40" mass="4624">MRNKARRWETEMPLPIGLTYHLNGSVVLDPALSRWQGRSS</sequence>
<evidence type="ECO:0000313" key="1">
    <source>
        <dbReference type="EMBL" id="SIT48338.1"/>
    </source>
</evidence>
<dbReference type="Proteomes" id="UP000187012">
    <property type="component" value="Unassembled WGS sequence"/>
</dbReference>
<protein>
    <submittedName>
        <fullName evidence="1">Uncharacterized protein</fullName>
    </submittedName>
</protein>
<keyword evidence="2" id="KW-1185">Reference proteome</keyword>